<organism evidence="2 3">
    <name type="scientific">Mycena sanguinolenta</name>
    <dbReference type="NCBI Taxonomy" id="230812"/>
    <lineage>
        <taxon>Eukaryota</taxon>
        <taxon>Fungi</taxon>
        <taxon>Dikarya</taxon>
        <taxon>Basidiomycota</taxon>
        <taxon>Agaricomycotina</taxon>
        <taxon>Agaricomycetes</taxon>
        <taxon>Agaricomycetidae</taxon>
        <taxon>Agaricales</taxon>
        <taxon>Marasmiineae</taxon>
        <taxon>Mycenaceae</taxon>
        <taxon>Mycena</taxon>
    </lineage>
</organism>
<feature type="region of interest" description="Disordered" evidence="1">
    <location>
        <begin position="85"/>
        <end position="129"/>
    </location>
</feature>
<gene>
    <name evidence="2" type="ORF">MSAN_01345700</name>
</gene>
<dbReference type="EMBL" id="JACAZH010000010">
    <property type="protein sequence ID" value="KAF7357495.1"/>
    <property type="molecule type" value="Genomic_DNA"/>
</dbReference>
<feature type="compositionally biased region" description="Polar residues" evidence="1">
    <location>
        <begin position="93"/>
        <end position="106"/>
    </location>
</feature>
<evidence type="ECO:0000313" key="3">
    <source>
        <dbReference type="Proteomes" id="UP000623467"/>
    </source>
</evidence>
<dbReference type="AlphaFoldDB" id="A0A8H6YAM3"/>
<name>A0A8H6YAM3_9AGAR</name>
<proteinExistence type="predicted"/>
<evidence type="ECO:0000313" key="2">
    <source>
        <dbReference type="EMBL" id="KAF7357495.1"/>
    </source>
</evidence>
<keyword evidence="3" id="KW-1185">Reference proteome</keyword>
<dbReference type="Proteomes" id="UP000623467">
    <property type="component" value="Unassembled WGS sequence"/>
</dbReference>
<reference evidence="2" key="1">
    <citation type="submission" date="2020-05" db="EMBL/GenBank/DDBJ databases">
        <title>Mycena genomes resolve the evolution of fungal bioluminescence.</title>
        <authorList>
            <person name="Tsai I.J."/>
        </authorList>
    </citation>
    <scope>NUCLEOTIDE SEQUENCE</scope>
    <source>
        <strain evidence="2">160909Yilan</strain>
    </source>
</reference>
<sequence>MNAATMATVRPRVDDATRPQRERIVAHESWARVRRKLYEDLEPGIDRLEFTQPHSTFVRLPTPAPRLRLCLSCVSDLYQRADKRFTNRPAGGTENSLHTRTVSQPHRSSRESDACRNTHTARHPAHESDVPSTSYRIVFRYTKMLVARRQQRWMYEATTHRVRRSVANGVLYEVGSWSTDALLRARYIPVLRMSCCITPPRIYPLPPVPCARAARSVGVNCRVAAHLMLCWIARAAACKRLPAAFEARGGPAVRDRRTRVARHDTLRACDLDALSKVISSRPMQVREMARPPHRTRTLRGTEGRVRCGVVRARSV</sequence>
<protein>
    <submittedName>
        <fullName evidence="2">Uncharacterized protein</fullName>
    </submittedName>
</protein>
<accession>A0A8H6YAM3</accession>
<evidence type="ECO:0000256" key="1">
    <source>
        <dbReference type="SAM" id="MobiDB-lite"/>
    </source>
</evidence>
<comment type="caution">
    <text evidence="2">The sequence shown here is derived from an EMBL/GenBank/DDBJ whole genome shotgun (WGS) entry which is preliminary data.</text>
</comment>